<dbReference type="Proteomes" id="UP000070186">
    <property type="component" value="Unassembled WGS sequence"/>
</dbReference>
<accession>A0A133XDW2</accession>
<evidence type="ECO:0000313" key="1">
    <source>
        <dbReference type="EMBL" id="KXB29132.1"/>
    </source>
</evidence>
<sequence>MLTLQELTSAIIQRVEGRYDVCPRDVTELMLPEVEYGSHVLRLKRSHIERAGWRTVLLIELPLTALQAANQWAADVRDVLPEPETADLYMFLMISGIAKDDAARIETDDRFCRKVVVRESEAAGDFLNRTFLAALDPAGDVETLSDPLVSALNTLSNERPWSAPHIAAWRTQLLTNQNGADVVRVLIDSLSESEVQP</sequence>
<name>A0A133XDW2_9RHOO</name>
<comment type="caution">
    <text evidence="1">The sequence shown here is derived from an EMBL/GenBank/DDBJ whole genome shotgun (WGS) entry which is preliminary data.</text>
</comment>
<evidence type="ECO:0000313" key="2">
    <source>
        <dbReference type="Proteomes" id="UP000070186"/>
    </source>
</evidence>
<dbReference type="Pfam" id="PF20289">
    <property type="entry name" value="MComp1"/>
    <property type="match status" value="1"/>
</dbReference>
<protein>
    <submittedName>
        <fullName evidence="1">Uncharacterized protein</fullName>
    </submittedName>
</protein>
<proteinExistence type="predicted"/>
<dbReference type="EMBL" id="LODL01000040">
    <property type="protein sequence ID" value="KXB29132.1"/>
    <property type="molecule type" value="Genomic_DNA"/>
</dbReference>
<dbReference type="STRING" id="281362.AT959_20205"/>
<dbReference type="AlphaFoldDB" id="A0A133XDW2"/>
<keyword evidence="2" id="KW-1185">Reference proteome</keyword>
<dbReference type="RefSeq" id="WP_066887491.1">
    <property type="nucleotide sequence ID" value="NZ_LODL01000040.1"/>
</dbReference>
<dbReference type="InterPro" id="IPR046905">
    <property type="entry name" value="ABC-3C_MC1"/>
</dbReference>
<organism evidence="1 2">
    <name type="scientific">Dechloromonas denitrificans</name>
    <dbReference type="NCBI Taxonomy" id="281362"/>
    <lineage>
        <taxon>Bacteria</taxon>
        <taxon>Pseudomonadati</taxon>
        <taxon>Pseudomonadota</taxon>
        <taxon>Betaproteobacteria</taxon>
        <taxon>Rhodocyclales</taxon>
        <taxon>Azonexaceae</taxon>
        <taxon>Dechloromonas</taxon>
    </lineage>
</organism>
<reference evidence="1 2" key="1">
    <citation type="submission" date="2015-12" db="EMBL/GenBank/DDBJ databases">
        <title>Nitrous oxide reduction kinetics distinguish bacteria harboring typical versus atypical NosZ.</title>
        <authorList>
            <person name="Yoon S."/>
            <person name="Nissen S."/>
            <person name="Park D."/>
            <person name="Sanford R.A."/>
            <person name="Loeffler F.E."/>
        </authorList>
    </citation>
    <scope>NUCLEOTIDE SEQUENCE [LARGE SCALE GENOMIC DNA]</scope>
    <source>
        <strain evidence="1 2">ATCC BAA-841</strain>
    </source>
</reference>
<gene>
    <name evidence="1" type="ORF">AT959_20205</name>
</gene>